<keyword evidence="1" id="KW-0472">Membrane</keyword>
<dbReference type="AlphaFoldDB" id="A0A1I1HXU3"/>
<sequence>MKFTKTLPVLLGASVFATQAVYAHPGHDHSATSANLIHLFWIAPAFIAVGFIAYKLLNKNKQINKD</sequence>
<keyword evidence="4" id="KW-1185">Reference proteome</keyword>
<name>A0A1I1HXU3_9GAMM</name>
<feature type="chain" id="PRO_5011681077" evidence="2">
    <location>
        <begin position="24"/>
        <end position="66"/>
    </location>
</feature>
<feature type="transmembrane region" description="Helical" evidence="1">
    <location>
        <begin position="39"/>
        <end position="57"/>
    </location>
</feature>
<keyword evidence="2" id="KW-0732">Signal</keyword>
<evidence type="ECO:0000313" key="4">
    <source>
        <dbReference type="Proteomes" id="UP000198862"/>
    </source>
</evidence>
<dbReference type="EMBL" id="FOLO01000007">
    <property type="protein sequence ID" value="SFC28605.1"/>
    <property type="molecule type" value="Genomic_DNA"/>
</dbReference>
<accession>A0A1I1HXU3</accession>
<keyword evidence="1" id="KW-0812">Transmembrane</keyword>
<gene>
    <name evidence="3" type="ORF">SAMN02745724_01297</name>
</gene>
<feature type="signal peptide" evidence="2">
    <location>
        <begin position="1"/>
        <end position="23"/>
    </location>
</feature>
<protein>
    <submittedName>
        <fullName evidence="3">Uncharacterized protein</fullName>
    </submittedName>
</protein>
<dbReference type="RefSeq" id="WP_091981929.1">
    <property type="nucleotide sequence ID" value="NZ_FOLO01000007.1"/>
</dbReference>
<keyword evidence="1" id="KW-1133">Transmembrane helix</keyword>
<dbReference type="OrthoDB" id="5918117at2"/>
<organism evidence="3 4">
    <name type="scientific">Pseudoalteromonas denitrificans DSM 6059</name>
    <dbReference type="NCBI Taxonomy" id="1123010"/>
    <lineage>
        <taxon>Bacteria</taxon>
        <taxon>Pseudomonadati</taxon>
        <taxon>Pseudomonadota</taxon>
        <taxon>Gammaproteobacteria</taxon>
        <taxon>Alteromonadales</taxon>
        <taxon>Pseudoalteromonadaceae</taxon>
        <taxon>Pseudoalteromonas</taxon>
    </lineage>
</organism>
<dbReference type="Proteomes" id="UP000198862">
    <property type="component" value="Unassembled WGS sequence"/>
</dbReference>
<evidence type="ECO:0000256" key="1">
    <source>
        <dbReference type="SAM" id="Phobius"/>
    </source>
</evidence>
<dbReference type="STRING" id="1123010.SAMN02745724_01297"/>
<evidence type="ECO:0000313" key="3">
    <source>
        <dbReference type="EMBL" id="SFC28605.1"/>
    </source>
</evidence>
<proteinExistence type="predicted"/>
<evidence type="ECO:0000256" key="2">
    <source>
        <dbReference type="SAM" id="SignalP"/>
    </source>
</evidence>
<reference evidence="3 4" key="1">
    <citation type="submission" date="2016-10" db="EMBL/GenBank/DDBJ databases">
        <authorList>
            <person name="de Groot N.N."/>
        </authorList>
    </citation>
    <scope>NUCLEOTIDE SEQUENCE [LARGE SCALE GENOMIC DNA]</scope>
    <source>
        <strain evidence="3 4">DSM 6059</strain>
    </source>
</reference>